<keyword evidence="4" id="KW-1185">Reference proteome</keyword>
<feature type="domain" description="Thioredoxin-like fold" evidence="2">
    <location>
        <begin position="91"/>
        <end position="246"/>
    </location>
</feature>
<keyword evidence="1" id="KW-0732">Signal</keyword>
<gene>
    <name evidence="3" type="ORF">ACEZDJ_21065</name>
</gene>
<sequence length="277" mass="29537">MAVSTRARVTRAAVAAVALAVAVGAEASVGRALSEGGRQRLVAEQTTGYDRTDPLVASRSVQRPVLIADVPQRKVLNGLPARLAPDGAGVDVGYADAPVVLTLFEDFRCSSTRDFERRQGAELAALAARHQVLVRYVMESSLDQRLPGPGAVLATNAARAALSRGAFPLFHALLFANQPDEWVNGFTVPRLLAIAGTVPHLRGPAFDTEVRTVWYRSWVDAAQTAYNDAHVRFGTPSMLVDGNEVDLGAQHELLSDPKALGAFVAQAAARKATAEQY</sequence>
<comment type="caution">
    <text evidence="3">The sequence shown here is derived from an EMBL/GenBank/DDBJ whole genome shotgun (WGS) entry which is preliminary data.</text>
</comment>
<dbReference type="InterPro" id="IPR012336">
    <property type="entry name" value="Thioredoxin-like_fold"/>
</dbReference>
<proteinExistence type="predicted"/>
<evidence type="ECO:0000313" key="3">
    <source>
        <dbReference type="EMBL" id="MFC1403785.1"/>
    </source>
</evidence>
<accession>A0ABV6UQQ4</accession>
<protein>
    <submittedName>
        <fullName evidence="3">DsbA family protein</fullName>
    </submittedName>
</protein>
<dbReference type="SUPFAM" id="SSF52833">
    <property type="entry name" value="Thioredoxin-like"/>
    <property type="match status" value="1"/>
</dbReference>
<dbReference type="EMBL" id="JBHEZZ010000011">
    <property type="protein sequence ID" value="MFC1403785.1"/>
    <property type="molecule type" value="Genomic_DNA"/>
</dbReference>
<dbReference type="RefSeq" id="WP_051724739.1">
    <property type="nucleotide sequence ID" value="NZ_JBHEZZ010000011.1"/>
</dbReference>
<dbReference type="InterPro" id="IPR036249">
    <property type="entry name" value="Thioredoxin-like_sf"/>
</dbReference>
<feature type="signal peptide" evidence="1">
    <location>
        <begin position="1"/>
        <end position="27"/>
    </location>
</feature>
<name>A0ABV6UQQ4_9ACTN</name>
<dbReference type="Proteomes" id="UP001592528">
    <property type="component" value="Unassembled WGS sequence"/>
</dbReference>
<feature type="chain" id="PRO_5046398133" evidence="1">
    <location>
        <begin position="28"/>
        <end position="277"/>
    </location>
</feature>
<organism evidence="3 4">
    <name type="scientific">Streptacidiphilus cavernicola</name>
    <dbReference type="NCBI Taxonomy" id="3342716"/>
    <lineage>
        <taxon>Bacteria</taxon>
        <taxon>Bacillati</taxon>
        <taxon>Actinomycetota</taxon>
        <taxon>Actinomycetes</taxon>
        <taxon>Kitasatosporales</taxon>
        <taxon>Streptomycetaceae</taxon>
        <taxon>Streptacidiphilus</taxon>
    </lineage>
</organism>
<evidence type="ECO:0000256" key="1">
    <source>
        <dbReference type="SAM" id="SignalP"/>
    </source>
</evidence>
<evidence type="ECO:0000313" key="4">
    <source>
        <dbReference type="Proteomes" id="UP001592528"/>
    </source>
</evidence>
<evidence type="ECO:0000259" key="2">
    <source>
        <dbReference type="Pfam" id="PF13462"/>
    </source>
</evidence>
<dbReference type="Gene3D" id="3.40.30.10">
    <property type="entry name" value="Glutaredoxin"/>
    <property type="match status" value="1"/>
</dbReference>
<reference evidence="3 4" key="1">
    <citation type="submission" date="2024-09" db="EMBL/GenBank/DDBJ databases">
        <authorList>
            <person name="Lee S.D."/>
        </authorList>
    </citation>
    <scope>NUCLEOTIDE SEQUENCE [LARGE SCALE GENOMIC DNA]</scope>
    <source>
        <strain evidence="3 4">N1-5</strain>
    </source>
</reference>
<dbReference type="Pfam" id="PF13462">
    <property type="entry name" value="Thioredoxin_4"/>
    <property type="match status" value="1"/>
</dbReference>